<evidence type="ECO:0000313" key="2">
    <source>
        <dbReference type="Proteomes" id="UP000287224"/>
    </source>
</evidence>
<keyword evidence="2" id="KW-1185">Reference proteome</keyword>
<organism evidence="1 2">
    <name type="scientific">Dictyobacter aurantiacus</name>
    <dbReference type="NCBI Taxonomy" id="1936993"/>
    <lineage>
        <taxon>Bacteria</taxon>
        <taxon>Bacillati</taxon>
        <taxon>Chloroflexota</taxon>
        <taxon>Ktedonobacteria</taxon>
        <taxon>Ktedonobacterales</taxon>
        <taxon>Dictyobacteraceae</taxon>
        <taxon>Dictyobacter</taxon>
    </lineage>
</organism>
<comment type="caution">
    <text evidence="1">The sequence shown here is derived from an EMBL/GenBank/DDBJ whole genome shotgun (WGS) entry which is preliminary data.</text>
</comment>
<dbReference type="Proteomes" id="UP000287224">
    <property type="component" value="Unassembled WGS sequence"/>
</dbReference>
<gene>
    <name evidence="1" type="ORF">KDAU_19740</name>
</gene>
<proteinExistence type="predicted"/>
<evidence type="ECO:0000313" key="1">
    <source>
        <dbReference type="EMBL" id="GCE04645.1"/>
    </source>
</evidence>
<dbReference type="RefSeq" id="WP_126595776.1">
    <property type="nucleotide sequence ID" value="NZ_BIFQ01000001.1"/>
</dbReference>
<dbReference type="AlphaFoldDB" id="A0A401ZCR4"/>
<name>A0A401ZCR4_9CHLR</name>
<dbReference type="OrthoDB" id="581621at2"/>
<sequence length="219" mass="23058">MKNSLYVAEVLIDPNKTVASIQLPPASGGTMHIFAVGERAGNLNNIGITNSGATSIGAFDHYHGSSYSAQALQSQGLVSGQNFSSNGYSFPWPAAGTLDNYAAAGQTLPVTAPANASGVAFLGSATNGGAVGDVTITYTDGSTQTDSLAFLDWCNATRSIINWYPIIAATMPYRNTQGGQQTINNYIYFSEFKLDSTKTVQSITLPQSGTLHVFSYAFK</sequence>
<reference evidence="2" key="1">
    <citation type="submission" date="2018-12" db="EMBL/GenBank/DDBJ databases">
        <title>Tengunoibacter tsumagoiensis gen. nov., sp. nov., Dictyobacter kobayashii sp. nov., D. alpinus sp. nov., and D. joshuensis sp. nov. and description of Dictyobacteraceae fam. nov. within the order Ktedonobacterales isolated from Tengu-no-mugimeshi.</title>
        <authorList>
            <person name="Wang C.M."/>
            <person name="Zheng Y."/>
            <person name="Sakai Y."/>
            <person name="Toyoda A."/>
            <person name="Minakuchi Y."/>
            <person name="Abe K."/>
            <person name="Yokota A."/>
            <person name="Yabe S."/>
        </authorList>
    </citation>
    <scope>NUCLEOTIDE SEQUENCE [LARGE SCALE GENOMIC DNA]</scope>
    <source>
        <strain evidence="2">S-27</strain>
    </source>
</reference>
<accession>A0A401ZCR4</accession>
<dbReference type="EMBL" id="BIFQ01000001">
    <property type="protein sequence ID" value="GCE04645.1"/>
    <property type="molecule type" value="Genomic_DNA"/>
</dbReference>
<protein>
    <submittedName>
        <fullName evidence="1">Uncharacterized protein</fullName>
    </submittedName>
</protein>